<evidence type="ECO:0000259" key="1">
    <source>
        <dbReference type="Pfam" id="PF00078"/>
    </source>
</evidence>
<comment type="caution">
    <text evidence="2">The sequence shown here is derived from an EMBL/GenBank/DDBJ whole genome shotgun (WGS) entry which is preliminary data.</text>
</comment>
<dbReference type="EMBL" id="CAMXCT010002175">
    <property type="protein sequence ID" value="CAI3996208.1"/>
    <property type="molecule type" value="Genomic_DNA"/>
</dbReference>
<name>A0A9P1CRZ2_9DINO</name>
<evidence type="ECO:0000313" key="4">
    <source>
        <dbReference type="Proteomes" id="UP001152797"/>
    </source>
</evidence>
<protein>
    <submittedName>
        <fullName evidence="3">132 kDa protein</fullName>
    </submittedName>
</protein>
<dbReference type="InterPro" id="IPR000477">
    <property type="entry name" value="RT_dom"/>
</dbReference>
<dbReference type="AlphaFoldDB" id="A0A9P1CRZ2"/>
<dbReference type="EMBL" id="CAMXCT020002175">
    <property type="protein sequence ID" value="CAL1149583.1"/>
    <property type="molecule type" value="Genomic_DNA"/>
</dbReference>
<reference evidence="3 4" key="2">
    <citation type="submission" date="2024-05" db="EMBL/GenBank/DDBJ databases">
        <authorList>
            <person name="Chen Y."/>
            <person name="Shah S."/>
            <person name="Dougan E. K."/>
            <person name="Thang M."/>
            <person name="Chan C."/>
        </authorList>
    </citation>
    <scope>NUCLEOTIDE SEQUENCE [LARGE SCALE GENOMIC DNA]</scope>
</reference>
<dbReference type="PANTHER" id="PTHR48462:SF1">
    <property type="entry name" value="PROTEIN, PUTATIVE-RELATED"/>
    <property type="match status" value="1"/>
</dbReference>
<evidence type="ECO:0000313" key="2">
    <source>
        <dbReference type="EMBL" id="CAI3996208.1"/>
    </source>
</evidence>
<accession>A0A9P1CRZ2</accession>
<dbReference type="Pfam" id="PF00078">
    <property type="entry name" value="RVT_1"/>
    <property type="match status" value="1"/>
</dbReference>
<keyword evidence="4" id="KW-1185">Reference proteome</keyword>
<sequence>MPKLSQLTHWTGSNAGRKGNACLFGRLALPGAPPEQLPPALTSRGAWPSACHVRGSTEKPALPCFQKAFVLSQTVAALAALHPRTPVRAGPSIADLPIVPEVAPDLVAQCLRAFPAETSPGRTGLRVQHLKDACVAGGTDAFLSHLAGVVQLLARGRAPHFVAPVLAGAGLVALPKPNGGVRPIAVGEIMRRLTGKCLMKIVRADAHNHFWPLQVGVAVPHGAEIAIHTVRAWLWRHRTSNAKVLVKLDFANAFNQVSRTTVLQEARAHFPALARWATWCYGQPTRLQFGGHPVAALLRQQGLDIAVFYLDDGVLAGDLAAVAAALQQLQQRASAVGLHLNLAKCELVVAGTAPEAALRNHFPVPLLQTEQGAGNWPETYLMGLGGFPTLRSRSGSFGHGLAFSMFDGMVRRSLGDFTGIHLTAQQWLQASRGLAFGGLGLRSCEQHAPAAFLASVGFGCQFFCGRSQSLETFKHALVQLNAALPPDKAITTEAALGSKQSTLSEKLDGARWAHQLHHASIIEQAVLRSESSVGARAFLSALPHGHGRMEPAAFISERVRLGVPDSDADAWCPRWDGISDRQSHHAGTCVAGGERTQRHHAIRNLEWASQAGLRPEKEAPHLLLPQSPDDTSTPQRRPADLFIPALAGSPAALDFAVTATTRQETLASASQIEGAAAAAYAHHKETYLATAQTCERQGVLFLPMVVETTGNWDARAYKVLRHIAQGVASRTGTDHATTLSTLLQEAKVVVRGFRARAALRRRAELASQ</sequence>
<organism evidence="2">
    <name type="scientific">Cladocopium goreaui</name>
    <dbReference type="NCBI Taxonomy" id="2562237"/>
    <lineage>
        <taxon>Eukaryota</taxon>
        <taxon>Sar</taxon>
        <taxon>Alveolata</taxon>
        <taxon>Dinophyceae</taxon>
        <taxon>Suessiales</taxon>
        <taxon>Symbiodiniaceae</taxon>
        <taxon>Cladocopium</taxon>
    </lineage>
</organism>
<dbReference type="EMBL" id="CAMXCT030002175">
    <property type="protein sequence ID" value="CAL4783520.1"/>
    <property type="molecule type" value="Genomic_DNA"/>
</dbReference>
<feature type="domain" description="Reverse transcriptase" evidence="1">
    <location>
        <begin position="175"/>
        <end position="349"/>
    </location>
</feature>
<reference evidence="2" key="1">
    <citation type="submission" date="2022-10" db="EMBL/GenBank/DDBJ databases">
        <authorList>
            <person name="Chen Y."/>
            <person name="Dougan E. K."/>
            <person name="Chan C."/>
            <person name="Rhodes N."/>
            <person name="Thang M."/>
        </authorList>
    </citation>
    <scope>NUCLEOTIDE SEQUENCE</scope>
</reference>
<gene>
    <name evidence="2" type="ORF">C1SCF055_LOCUS22703</name>
</gene>
<proteinExistence type="predicted"/>
<dbReference type="Proteomes" id="UP001152797">
    <property type="component" value="Unassembled WGS sequence"/>
</dbReference>
<evidence type="ECO:0000313" key="3">
    <source>
        <dbReference type="EMBL" id="CAL4783520.1"/>
    </source>
</evidence>
<dbReference type="PANTHER" id="PTHR48462">
    <property type="entry name" value="PROTEIN, PUTATIVE-RELATED"/>
    <property type="match status" value="1"/>
</dbReference>
<dbReference type="OrthoDB" id="7485566at2759"/>